<dbReference type="GO" id="GO:0006310">
    <property type="term" value="P:DNA recombination"/>
    <property type="evidence" value="ECO:0007669"/>
    <property type="project" value="UniProtKB-KW"/>
</dbReference>
<dbReference type="GO" id="GO:0003677">
    <property type="term" value="F:DNA binding"/>
    <property type="evidence" value="ECO:0007669"/>
    <property type="project" value="InterPro"/>
</dbReference>
<gene>
    <name evidence="2" type="ORF">SAMN06265376_111109</name>
</gene>
<keyword evidence="3" id="KW-1185">Reference proteome</keyword>
<proteinExistence type="predicted"/>
<evidence type="ECO:0000256" key="1">
    <source>
        <dbReference type="ARBA" id="ARBA00023172"/>
    </source>
</evidence>
<dbReference type="RefSeq" id="WP_089373859.1">
    <property type="nucleotide sequence ID" value="NZ_BMEP01000008.1"/>
</dbReference>
<evidence type="ECO:0008006" key="4">
    <source>
        <dbReference type="Google" id="ProtNLM"/>
    </source>
</evidence>
<evidence type="ECO:0000313" key="3">
    <source>
        <dbReference type="Proteomes" id="UP000198379"/>
    </source>
</evidence>
<evidence type="ECO:0000313" key="2">
    <source>
        <dbReference type="EMBL" id="SNS33909.1"/>
    </source>
</evidence>
<organism evidence="2 3">
    <name type="scientific">Dokdonia pacifica</name>
    <dbReference type="NCBI Taxonomy" id="1627892"/>
    <lineage>
        <taxon>Bacteria</taxon>
        <taxon>Pseudomonadati</taxon>
        <taxon>Bacteroidota</taxon>
        <taxon>Flavobacteriia</taxon>
        <taxon>Flavobacteriales</taxon>
        <taxon>Flavobacteriaceae</taxon>
        <taxon>Dokdonia</taxon>
    </lineage>
</organism>
<reference evidence="2 3" key="1">
    <citation type="submission" date="2017-06" db="EMBL/GenBank/DDBJ databases">
        <authorList>
            <person name="Kim H.J."/>
            <person name="Triplett B.A."/>
        </authorList>
    </citation>
    <scope>NUCLEOTIDE SEQUENCE [LARGE SCALE GENOMIC DNA]</scope>
    <source>
        <strain evidence="2 3">DSM 25597</strain>
    </source>
</reference>
<accession>A0A239DP01</accession>
<sequence length="491" mass="57473">MKQPILRFYLDGHPNKNGERQIFLDINIGYSEIDRSKKITKFNSDRKKYKPIKISTLCRIKPENFGKHIQKGKRSVFVFDEKTFNQYSRNNRSIKTRISKIKSTVDDVTNHFFITEINPTPSEFKDLLEIKLGRKKKEITKQKTVLEFLYQKIENDREAIKMKKKDAPSENYIKTYVSLSRMFENYHIINNTEILFSDFNDTKFYWNFFKIADDVYRGEVEVNNPNQSRKQRRDPTGYSTKSINKYIKLLHRILSLGKKSGANITLDLSDGNLFLENPPAQKDIYLNEKEIQSAINNTIGDNELENARQYLIMASLMGLRVEDMEALHLLSPEVFKGKKEDFYGVKIKIGKTKSDVIIPLLKPVRDILKVNNNRFPAFNEQIINVNIKRVCKLLEIETLEEKTKISFNQGKIVTTGIPKYELVSTHDCRRSFITNLLENNINGERIKYITHPKKQDSKDMIALYNKASLIDKAEMFLFELNTFNVSEIYCY</sequence>
<dbReference type="EMBL" id="FZNY01000011">
    <property type="protein sequence ID" value="SNS33909.1"/>
    <property type="molecule type" value="Genomic_DNA"/>
</dbReference>
<keyword evidence="1" id="KW-0233">DNA recombination</keyword>
<dbReference type="AlphaFoldDB" id="A0A239DP01"/>
<dbReference type="SUPFAM" id="SSF56349">
    <property type="entry name" value="DNA breaking-rejoining enzymes"/>
    <property type="match status" value="1"/>
</dbReference>
<dbReference type="Proteomes" id="UP000198379">
    <property type="component" value="Unassembled WGS sequence"/>
</dbReference>
<dbReference type="Gene3D" id="1.10.443.10">
    <property type="entry name" value="Intergrase catalytic core"/>
    <property type="match status" value="1"/>
</dbReference>
<protein>
    <recommendedName>
        <fullName evidence="4">Phage integrase family protein</fullName>
    </recommendedName>
</protein>
<dbReference type="InterPro" id="IPR011010">
    <property type="entry name" value="DNA_brk_join_enz"/>
</dbReference>
<dbReference type="GO" id="GO:0015074">
    <property type="term" value="P:DNA integration"/>
    <property type="evidence" value="ECO:0007669"/>
    <property type="project" value="InterPro"/>
</dbReference>
<dbReference type="InterPro" id="IPR013762">
    <property type="entry name" value="Integrase-like_cat_sf"/>
</dbReference>
<name>A0A239DP01_9FLAO</name>
<dbReference type="OrthoDB" id="1309374at2"/>